<protein>
    <recommendedName>
        <fullName evidence="8">Ion-translocating oxidoreductase complex subunit E</fullName>
        <ecNumber evidence="8">7.-.-.-</ecNumber>
    </recommendedName>
    <alternativeName>
        <fullName evidence="8">Rnf electron transport complex subunit E</fullName>
    </alternativeName>
</protein>
<proteinExistence type="inferred from homology"/>
<feature type="transmembrane region" description="Helical" evidence="8">
    <location>
        <begin position="173"/>
        <end position="193"/>
    </location>
</feature>
<dbReference type="PANTHER" id="PTHR30586">
    <property type="entry name" value="ELECTRON TRANSPORT COMPLEX PROTEIN RNFE"/>
    <property type="match status" value="1"/>
</dbReference>
<evidence type="ECO:0000256" key="5">
    <source>
        <dbReference type="ARBA" id="ARBA00022982"/>
    </source>
</evidence>
<keyword evidence="3 8" id="KW-0812">Transmembrane</keyword>
<reference evidence="9" key="2">
    <citation type="submission" date="2021-04" db="EMBL/GenBank/DDBJ databases">
        <authorList>
            <person name="Gilroy R."/>
        </authorList>
    </citation>
    <scope>NUCLEOTIDE SEQUENCE</scope>
    <source>
        <strain evidence="9">ChiBcec8-14828</strain>
    </source>
</reference>
<feature type="transmembrane region" description="Helical" evidence="8">
    <location>
        <begin position="97"/>
        <end position="115"/>
    </location>
</feature>
<keyword evidence="5 8" id="KW-0249">Electron transport</keyword>
<comment type="subcellular location">
    <subcellularLocation>
        <location evidence="8">Cell membrane</location>
        <topology evidence="8">Multi-pass membrane protein</topology>
    </subcellularLocation>
    <subcellularLocation>
        <location evidence="1">Endomembrane system</location>
        <topology evidence="1">Multi-pass membrane protein</topology>
    </subcellularLocation>
</comment>
<dbReference type="EC" id="7.-.-.-" evidence="8"/>
<organism evidence="9 10">
    <name type="scientific">Candidatus Ruthenibacterium avium</name>
    <dbReference type="NCBI Taxonomy" id="2838751"/>
    <lineage>
        <taxon>Bacteria</taxon>
        <taxon>Bacillati</taxon>
        <taxon>Bacillota</taxon>
        <taxon>Clostridia</taxon>
        <taxon>Eubacteriales</taxon>
        <taxon>Oscillospiraceae</taxon>
        <taxon>Ruthenibacterium</taxon>
    </lineage>
</organism>
<dbReference type="GO" id="GO:0022900">
    <property type="term" value="P:electron transport chain"/>
    <property type="evidence" value="ECO:0007669"/>
    <property type="project" value="UniProtKB-UniRule"/>
</dbReference>
<dbReference type="NCBIfam" id="TIGR01948">
    <property type="entry name" value="rnfE"/>
    <property type="match status" value="1"/>
</dbReference>
<evidence type="ECO:0000256" key="7">
    <source>
        <dbReference type="ARBA" id="ARBA00023136"/>
    </source>
</evidence>
<keyword evidence="2 8" id="KW-0813">Transport</keyword>
<sequence>MKEKLKILTNGLMKENPSLRLVLGTCPTLAVTTLAVNGLGMGLAATFVLVCSNVVISALRRVIPDKVRLPAYITIIATFVTVLQMLVKAYLPSLDTALGIFLPLIVVNCIILGRAEMFASKNGVIASALDGIGMGLGFTLALVLMGTVREVLGAGTLFGVQVIPASIDPMTVFITPPGGFFVFGCLMALVIWVETKTNQRVKRSVGCEGCPAHGACAGGCASQPQEGGTAE</sequence>
<dbReference type="InterPro" id="IPR010968">
    <property type="entry name" value="RnfE"/>
</dbReference>
<dbReference type="EMBL" id="DWYA01000048">
    <property type="protein sequence ID" value="HJB39740.1"/>
    <property type="molecule type" value="Genomic_DNA"/>
</dbReference>
<evidence type="ECO:0000256" key="3">
    <source>
        <dbReference type="ARBA" id="ARBA00022692"/>
    </source>
</evidence>
<dbReference type="GO" id="GO:0012505">
    <property type="term" value="C:endomembrane system"/>
    <property type="evidence" value="ECO:0007669"/>
    <property type="project" value="UniProtKB-SubCell"/>
</dbReference>
<dbReference type="InterPro" id="IPR003667">
    <property type="entry name" value="NqrDE/RnfAE"/>
</dbReference>
<keyword evidence="4 8" id="KW-1278">Translocase</keyword>
<evidence type="ECO:0000313" key="9">
    <source>
        <dbReference type="EMBL" id="HJB39740.1"/>
    </source>
</evidence>
<comment type="similarity">
    <text evidence="8">Belongs to the NqrDE/RnfAE family.</text>
</comment>
<evidence type="ECO:0000313" key="10">
    <source>
        <dbReference type="Proteomes" id="UP000824209"/>
    </source>
</evidence>
<dbReference type="Proteomes" id="UP000824209">
    <property type="component" value="Unassembled WGS sequence"/>
</dbReference>
<dbReference type="PIRSF" id="PIRSF006102">
    <property type="entry name" value="NQR_DE"/>
    <property type="match status" value="1"/>
</dbReference>
<dbReference type="Pfam" id="PF02508">
    <property type="entry name" value="Rnf-Nqr"/>
    <property type="match status" value="1"/>
</dbReference>
<keyword evidence="7 8" id="KW-0472">Membrane</keyword>
<feature type="transmembrane region" description="Helical" evidence="8">
    <location>
        <begin position="71"/>
        <end position="91"/>
    </location>
</feature>
<dbReference type="HAMAP" id="MF_00478">
    <property type="entry name" value="RsxE_RnfE"/>
    <property type="match status" value="1"/>
</dbReference>
<comment type="function">
    <text evidence="8">Part of a membrane-bound complex that couples electron transfer with translocation of ions across the membrane.</text>
</comment>
<keyword evidence="8" id="KW-1003">Cell membrane</keyword>
<dbReference type="PANTHER" id="PTHR30586:SF0">
    <property type="entry name" value="ION-TRANSLOCATING OXIDOREDUCTASE COMPLEX SUBUNIT E"/>
    <property type="match status" value="1"/>
</dbReference>
<accession>A0A9D2S1Z2</accession>
<evidence type="ECO:0000256" key="1">
    <source>
        <dbReference type="ARBA" id="ARBA00004127"/>
    </source>
</evidence>
<feature type="transmembrane region" description="Helical" evidence="8">
    <location>
        <begin position="42"/>
        <end position="59"/>
    </location>
</feature>
<reference evidence="9" key="1">
    <citation type="journal article" date="2021" name="PeerJ">
        <title>Extensive microbial diversity within the chicken gut microbiome revealed by metagenomics and culture.</title>
        <authorList>
            <person name="Gilroy R."/>
            <person name="Ravi A."/>
            <person name="Getino M."/>
            <person name="Pursley I."/>
            <person name="Horton D.L."/>
            <person name="Alikhan N.F."/>
            <person name="Baker D."/>
            <person name="Gharbi K."/>
            <person name="Hall N."/>
            <person name="Watson M."/>
            <person name="Adriaenssens E.M."/>
            <person name="Foster-Nyarko E."/>
            <person name="Jarju S."/>
            <person name="Secka A."/>
            <person name="Antonio M."/>
            <person name="Oren A."/>
            <person name="Chaudhuri R.R."/>
            <person name="La Ragione R."/>
            <person name="Hildebrand F."/>
            <person name="Pallen M.J."/>
        </authorList>
    </citation>
    <scope>NUCLEOTIDE SEQUENCE</scope>
    <source>
        <strain evidence="9">ChiBcec8-14828</strain>
    </source>
</reference>
<comment type="caution">
    <text evidence="9">The sequence shown here is derived from an EMBL/GenBank/DDBJ whole genome shotgun (WGS) entry which is preliminary data.</text>
</comment>
<comment type="subunit">
    <text evidence="8">The complex is composed of six subunits: RnfA, RnfB, RnfC, RnfD, RnfE and RnfG.</text>
</comment>
<evidence type="ECO:0000256" key="4">
    <source>
        <dbReference type="ARBA" id="ARBA00022967"/>
    </source>
</evidence>
<dbReference type="NCBIfam" id="NF009070">
    <property type="entry name" value="PRK12405.1"/>
    <property type="match status" value="1"/>
</dbReference>
<dbReference type="AlphaFoldDB" id="A0A9D2S1Z2"/>
<evidence type="ECO:0000256" key="2">
    <source>
        <dbReference type="ARBA" id="ARBA00022448"/>
    </source>
</evidence>
<dbReference type="GO" id="GO:0005886">
    <property type="term" value="C:plasma membrane"/>
    <property type="evidence" value="ECO:0007669"/>
    <property type="project" value="UniProtKB-SubCell"/>
</dbReference>
<feature type="transmembrane region" description="Helical" evidence="8">
    <location>
        <begin position="127"/>
        <end position="148"/>
    </location>
</feature>
<gene>
    <name evidence="8" type="primary">rnfE</name>
    <name evidence="9" type="ORF">H9943_05005</name>
</gene>
<evidence type="ECO:0000256" key="6">
    <source>
        <dbReference type="ARBA" id="ARBA00022989"/>
    </source>
</evidence>
<evidence type="ECO:0000256" key="8">
    <source>
        <dbReference type="HAMAP-Rule" id="MF_00478"/>
    </source>
</evidence>
<name>A0A9D2S1Z2_9FIRM</name>
<keyword evidence="6 8" id="KW-1133">Transmembrane helix</keyword>